<proteinExistence type="predicted"/>
<dbReference type="InterPro" id="IPR050892">
    <property type="entry name" value="ADP-ribose_metab_enzymes"/>
</dbReference>
<dbReference type="PROSITE" id="PS51154">
    <property type="entry name" value="MACRO"/>
    <property type="match status" value="1"/>
</dbReference>
<organism evidence="3 4">
    <name type="scientific">Zhenpiania hominis</name>
    <dbReference type="NCBI Taxonomy" id="2763644"/>
    <lineage>
        <taxon>Bacteria</taxon>
        <taxon>Bacillati</taxon>
        <taxon>Bacillota</taxon>
        <taxon>Clostridia</taxon>
        <taxon>Peptostreptococcales</taxon>
        <taxon>Anaerovoracaceae</taxon>
        <taxon>Zhenpiania</taxon>
    </lineage>
</organism>
<dbReference type="PANTHER" id="PTHR12521:SF0">
    <property type="entry name" value="ADP-RIBOSE GLYCOHYDROLASE OARD1"/>
    <property type="match status" value="1"/>
</dbReference>
<dbReference type="CDD" id="cd02901">
    <property type="entry name" value="Macro_Poa1p-like"/>
    <property type="match status" value="1"/>
</dbReference>
<dbReference type="PANTHER" id="PTHR12521">
    <property type="entry name" value="PROTEIN C6ORF130"/>
    <property type="match status" value="1"/>
</dbReference>
<dbReference type="SUPFAM" id="SSF52949">
    <property type="entry name" value="Macro domain-like"/>
    <property type="match status" value="1"/>
</dbReference>
<dbReference type="InterPro" id="IPR002589">
    <property type="entry name" value="Macro_dom"/>
</dbReference>
<dbReference type="SMART" id="SM00506">
    <property type="entry name" value="A1pp"/>
    <property type="match status" value="1"/>
</dbReference>
<dbReference type="EMBL" id="JACRYT010000003">
    <property type="protein sequence ID" value="MBC6679055.1"/>
    <property type="molecule type" value="Genomic_DNA"/>
</dbReference>
<dbReference type="AlphaFoldDB" id="A0A923NM10"/>
<reference evidence="3" key="1">
    <citation type="submission" date="2020-08" db="EMBL/GenBank/DDBJ databases">
        <title>Genome public.</title>
        <authorList>
            <person name="Liu C."/>
            <person name="Sun Q."/>
        </authorList>
    </citation>
    <scope>NUCLEOTIDE SEQUENCE</scope>
    <source>
        <strain evidence="3">BX12</strain>
    </source>
</reference>
<name>A0A923NM10_9FIRM</name>
<comment type="caution">
    <text evidence="3">The sequence shown here is derived from an EMBL/GenBank/DDBJ whole genome shotgun (WGS) entry which is preliminary data.</text>
</comment>
<gene>
    <name evidence="3" type="ORF">H9L42_04355</name>
</gene>
<evidence type="ECO:0000259" key="2">
    <source>
        <dbReference type="PROSITE" id="PS51154"/>
    </source>
</evidence>
<protein>
    <submittedName>
        <fullName evidence="3">Macro domain-containing protein</fullName>
    </submittedName>
</protein>
<sequence>MTMLLKKAKEKTLVNTVNCVGVMGKGIAKEFKERYPDMFKEYAELCEQGNLQPGKPYYYQDLLGNSIINFPTKKHWRSPSKLSYIVQGLKWFVDNYKELNISSVAFPPLGCGNGGLNWELVGPIMYHWLKDLPIEVEIYAPFGTKTNQLTRDFLESNLVHSPSEVLGTKSLYFNPKWMLILETINRINQRKYSFHVGRVMMQKICYILTDCGIDTGFKFNKGLYGPYCREVDSAITVFSNANLIIEKNIGQMVEMQVTKNFKFIETDFDVQEKNAVEKTVDLFSRIKRTSQAEMVSTVIFSYRDLVSHSDAVSEKDIFDYVINWKPRWKNKRDIELADSIRNLAILKWISPMYSEELPVPDDII</sequence>
<dbReference type="Pfam" id="PF01661">
    <property type="entry name" value="Macro"/>
    <property type="match status" value="1"/>
</dbReference>
<dbReference type="RefSeq" id="WP_187302164.1">
    <property type="nucleotide sequence ID" value="NZ_JACRYT010000003.1"/>
</dbReference>
<comment type="catalytic activity">
    <reaction evidence="1">
        <text>an N-(ADP-alpha-D-ribosyl)-thymidine in DNA + H2O = a thymidine in DNA + ADP-D-ribose</text>
        <dbReference type="Rhea" id="RHEA:71655"/>
        <dbReference type="Rhea" id="RHEA-COMP:13556"/>
        <dbReference type="Rhea" id="RHEA-COMP:18051"/>
        <dbReference type="ChEBI" id="CHEBI:15377"/>
        <dbReference type="ChEBI" id="CHEBI:57967"/>
        <dbReference type="ChEBI" id="CHEBI:137386"/>
        <dbReference type="ChEBI" id="CHEBI:191199"/>
    </reaction>
    <physiologicalReaction direction="left-to-right" evidence="1">
        <dbReference type="Rhea" id="RHEA:71656"/>
    </physiologicalReaction>
</comment>
<dbReference type="GO" id="GO:0140291">
    <property type="term" value="P:peptidyl-glutamate ADP-deribosylation"/>
    <property type="evidence" value="ECO:0007669"/>
    <property type="project" value="TreeGrafter"/>
</dbReference>
<accession>A0A923NM10</accession>
<feature type="domain" description="Macro" evidence="2">
    <location>
        <begin position="1"/>
        <end position="158"/>
    </location>
</feature>
<evidence type="ECO:0000256" key="1">
    <source>
        <dbReference type="ARBA" id="ARBA00035885"/>
    </source>
</evidence>
<evidence type="ECO:0000313" key="4">
    <source>
        <dbReference type="Proteomes" id="UP000602647"/>
    </source>
</evidence>
<dbReference type="InterPro" id="IPR043472">
    <property type="entry name" value="Macro_dom-like"/>
</dbReference>
<dbReference type="Proteomes" id="UP000602647">
    <property type="component" value="Unassembled WGS sequence"/>
</dbReference>
<dbReference type="Gene3D" id="3.40.220.10">
    <property type="entry name" value="Leucine Aminopeptidase, subunit E, domain 1"/>
    <property type="match status" value="1"/>
</dbReference>
<evidence type="ECO:0000313" key="3">
    <source>
        <dbReference type="EMBL" id="MBC6679055.1"/>
    </source>
</evidence>
<keyword evidence="4" id="KW-1185">Reference proteome</keyword>